<protein>
    <submittedName>
        <fullName evidence="1">Uncharacterized protein</fullName>
    </submittedName>
</protein>
<accession>A0A645GQP3</accession>
<dbReference type="EMBL" id="VSSQ01075375">
    <property type="protein sequence ID" value="MPN25993.1"/>
    <property type="molecule type" value="Genomic_DNA"/>
</dbReference>
<organism evidence="1">
    <name type="scientific">bioreactor metagenome</name>
    <dbReference type="NCBI Taxonomy" id="1076179"/>
    <lineage>
        <taxon>unclassified sequences</taxon>
        <taxon>metagenomes</taxon>
        <taxon>ecological metagenomes</taxon>
    </lineage>
</organism>
<dbReference type="AlphaFoldDB" id="A0A645GQP3"/>
<gene>
    <name evidence="1" type="ORF">SDC9_173415</name>
</gene>
<proteinExistence type="predicted"/>
<comment type="caution">
    <text evidence="1">The sequence shown here is derived from an EMBL/GenBank/DDBJ whole genome shotgun (WGS) entry which is preliminary data.</text>
</comment>
<name>A0A645GQP3_9ZZZZ</name>
<evidence type="ECO:0000313" key="1">
    <source>
        <dbReference type="EMBL" id="MPN25993.1"/>
    </source>
</evidence>
<reference evidence="1" key="1">
    <citation type="submission" date="2019-08" db="EMBL/GenBank/DDBJ databases">
        <authorList>
            <person name="Kucharzyk K."/>
            <person name="Murdoch R.W."/>
            <person name="Higgins S."/>
            <person name="Loffler F."/>
        </authorList>
    </citation>
    <scope>NUCLEOTIDE SEQUENCE</scope>
</reference>
<sequence length="71" mass="8536">MQAAGFYRVKTVGCIRHHSQAQFFQHLRKIKSDDRLIIHHNSRFTHIIPSFRVFHIVYHSEEKKETVDFKS</sequence>